<protein>
    <submittedName>
        <fullName evidence="1">Uncharacterized protein</fullName>
    </submittedName>
</protein>
<organism evidence="1 2">
    <name type="scientific">Colletotrichum orchidophilum</name>
    <dbReference type="NCBI Taxonomy" id="1209926"/>
    <lineage>
        <taxon>Eukaryota</taxon>
        <taxon>Fungi</taxon>
        <taxon>Dikarya</taxon>
        <taxon>Ascomycota</taxon>
        <taxon>Pezizomycotina</taxon>
        <taxon>Sordariomycetes</taxon>
        <taxon>Hypocreomycetidae</taxon>
        <taxon>Glomerellales</taxon>
        <taxon>Glomerellaceae</taxon>
        <taxon>Colletotrichum</taxon>
    </lineage>
</organism>
<proteinExistence type="predicted"/>
<reference evidence="1 2" key="1">
    <citation type="submission" date="2016-09" db="EMBL/GenBank/DDBJ databases">
        <authorList>
            <person name="Capua I."/>
            <person name="De Benedictis P."/>
            <person name="Joannis T."/>
            <person name="Lombin L.H."/>
            <person name="Cattoli G."/>
        </authorList>
    </citation>
    <scope>NUCLEOTIDE SEQUENCE [LARGE SCALE GENOMIC DNA]</scope>
    <source>
        <strain evidence="1 2">IMI 309357</strain>
    </source>
</reference>
<comment type="caution">
    <text evidence="1">The sequence shown here is derived from an EMBL/GenBank/DDBJ whole genome shotgun (WGS) entry which is preliminary data.</text>
</comment>
<dbReference type="RefSeq" id="XP_022477498.1">
    <property type="nucleotide sequence ID" value="XM_022615983.1"/>
</dbReference>
<evidence type="ECO:0000313" key="2">
    <source>
        <dbReference type="Proteomes" id="UP000176998"/>
    </source>
</evidence>
<accession>A0A1G4BG38</accession>
<keyword evidence="2" id="KW-1185">Reference proteome</keyword>
<gene>
    <name evidence="1" type="ORF">CORC01_04335</name>
</gene>
<name>A0A1G4BG38_9PEZI</name>
<sequence>MCTSSKTAPHLGAGSQPWRLFTPRCPEPQGNFFEDRGAAWFEHWLDLDLGLGLDLDRIRGVSRAARTLTWTFIHSSIRTGVHFTRHLQAAVEAAAIGKLGWDTQDENSLVQIAASFDILEQGVWRPSRSVGGAMERSSTTGAMLRIGGKQGGLLRRLA</sequence>
<dbReference type="GeneID" id="34557493"/>
<dbReference type="Proteomes" id="UP000176998">
    <property type="component" value="Unassembled WGS sequence"/>
</dbReference>
<dbReference type="EMBL" id="MJBS01000028">
    <property type="protein sequence ID" value="OHF00354.1"/>
    <property type="molecule type" value="Genomic_DNA"/>
</dbReference>
<evidence type="ECO:0000313" key="1">
    <source>
        <dbReference type="EMBL" id="OHF00354.1"/>
    </source>
</evidence>
<dbReference type="AlphaFoldDB" id="A0A1G4BG38"/>